<evidence type="ECO:0000313" key="3">
    <source>
        <dbReference type="Proteomes" id="UP000689195"/>
    </source>
</evidence>
<proteinExistence type="predicted"/>
<dbReference type="AlphaFoldDB" id="A0A8S1S449"/>
<gene>
    <name evidence="2" type="ORF">PPENT_87.1.T0020573</name>
</gene>
<dbReference type="OrthoDB" id="301767at2759"/>
<feature type="compositionally biased region" description="Basic and acidic residues" evidence="1">
    <location>
        <begin position="55"/>
        <end position="66"/>
    </location>
</feature>
<reference evidence="2" key="1">
    <citation type="submission" date="2021-01" db="EMBL/GenBank/DDBJ databases">
        <authorList>
            <consortium name="Genoscope - CEA"/>
            <person name="William W."/>
        </authorList>
    </citation>
    <scope>NUCLEOTIDE SEQUENCE</scope>
</reference>
<comment type="caution">
    <text evidence="2">The sequence shown here is derived from an EMBL/GenBank/DDBJ whole genome shotgun (WGS) entry which is preliminary data.</text>
</comment>
<keyword evidence="3" id="KW-1185">Reference proteome</keyword>
<dbReference type="Proteomes" id="UP000689195">
    <property type="component" value="Unassembled WGS sequence"/>
</dbReference>
<name>A0A8S1S449_9CILI</name>
<evidence type="ECO:0000313" key="2">
    <source>
        <dbReference type="EMBL" id="CAD8133719.1"/>
    </source>
</evidence>
<organism evidence="2 3">
    <name type="scientific">Paramecium pentaurelia</name>
    <dbReference type="NCBI Taxonomy" id="43138"/>
    <lineage>
        <taxon>Eukaryota</taxon>
        <taxon>Sar</taxon>
        <taxon>Alveolata</taxon>
        <taxon>Ciliophora</taxon>
        <taxon>Intramacronucleata</taxon>
        <taxon>Oligohymenophorea</taxon>
        <taxon>Peniculida</taxon>
        <taxon>Parameciidae</taxon>
        <taxon>Paramecium</taxon>
    </lineage>
</organism>
<protein>
    <submittedName>
        <fullName evidence="2">Uncharacterized protein</fullName>
    </submittedName>
</protein>
<dbReference type="EMBL" id="CAJJDO010000002">
    <property type="protein sequence ID" value="CAD8133719.1"/>
    <property type="molecule type" value="Genomic_DNA"/>
</dbReference>
<sequence length="404" mass="48118">MQQKLKEEQNYWKNIILKEQNLNYLNGSFYFNIFEEKKQNEQNEQNDDSQISIKNESEKKKDESQKKVEEKIQDDFLESSSIDSSLEPIQYGFMVSYLISPNEQYLVVNSKQVSSWQVSDKIIILDLKNLRYFQFSFKTNYIEAPPTYFLSDYLIGIDAMYDGKVYYIFLDLMKNWGQKYIINYNYPINQIIYDRYLNCLYILTQNNKIQKQQFNLINQDQEIQIMMNFKNGWPQNILESYPLQNLHILNDSFALLSNKINQLFLIKINNNQIQVVKYYQWKSFNTKIIKLPFNNCMAVMSNELEDIQPVLVDYRRGKLIRKVPKGGANSYLYTYNGSCFISSIKQEENQGILQSQGIIFDILRGNQKQRNLMDMIQLEQTNIKFTHNIITQQCNDTINYKLIY</sequence>
<accession>A0A8S1S449</accession>
<evidence type="ECO:0000256" key="1">
    <source>
        <dbReference type="SAM" id="MobiDB-lite"/>
    </source>
</evidence>
<feature type="region of interest" description="Disordered" evidence="1">
    <location>
        <begin position="40"/>
        <end position="66"/>
    </location>
</feature>